<dbReference type="Proteomes" id="UP000030134">
    <property type="component" value="Unassembled WGS sequence"/>
</dbReference>
<dbReference type="EMBL" id="JQZW01000009">
    <property type="protein sequence ID" value="KGN97723.1"/>
    <property type="molecule type" value="Genomic_DNA"/>
</dbReference>
<sequence>MKTITKTALLLLLLWSATSCNLWERRTTVANTYEIFGKVGFAEGLIALESNRGYFLPVTEAEKDALTQGDTLTIRYNPDENRDNVSVKLCFVLRDVHDNHPNYLKNFDVTSYKKRRSSLDRIYEVYCAKDIDLCMAKVEKVEITSNYAFGEAYPVGKDLTPLSMFIVDSFEEYIQNNFQPQGKASLPMQKHKIKGNDAEAWSQRHLYDSRFDFKIPKPTAKLEKGKELTFTFTFHLVDKLRSDTARKTLKRTIRLKMEPHKQA</sequence>
<evidence type="ECO:0000313" key="2">
    <source>
        <dbReference type="EMBL" id="KGN97723.1"/>
    </source>
</evidence>
<evidence type="ECO:0000313" key="3">
    <source>
        <dbReference type="Proteomes" id="UP000030134"/>
    </source>
</evidence>
<dbReference type="RefSeq" id="WP_036884236.1">
    <property type="nucleotide sequence ID" value="NZ_JQZW01000009.1"/>
</dbReference>
<name>A0A0A2G349_9PORP</name>
<protein>
    <recommendedName>
        <fullName evidence="4">Lipoprotein</fullName>
    </recommendedName>
</protein>
<dbReference type="STRING" id="266762.HQ36_05490"/>
<organism evidence="2 3">
    <name type="scientific">Porphyromonas gingivicanis</name>
    <dbReference type="NCBI Taxonomy" id="266762"/>
    <lineage>
        <taxon>Bacteria</taxon>
        <taxon>Pseudomonadati</taxon>
        <taxon>Bacteroidota</taxon>
        <taxon>Bacteroidia</taxon>
        <taxon>Bacteroidales</taxon>
        <taxon>Porphyromonadaceae</taxon>
        <taxon>Porphyromonas</taxon>
    </lineage>
</organism>
<dbReference type="AlphaFoldDB" id="A0A0A2G349"/>
<evidence type="ECO:0008006" key="4">
    <source>
        <dbReference type="Google" id="ProtNLM"/>
    </source>
</evidence>
<comment type="caution">
    <text evidence="2">The sequence shown here is derived from an EMBL/GenBank/DDBJ whole genome shotgun (WGS) entry which is preliminary data.</text>
</comment>
<evidence type="ECO:0000256" key="1">
    <source>
        <dbReference type="SAM" id="SignalP"/>
    </source>
</evidence>
<dbReference type="OrthoDB" id="1015430at2"/>
<feature type="signal peptide" evidence="1">
    <location>
        <begin position="1"/>
        <end position="22"/>
    </location>
</feature>
<dbReference type="PROSITE" id="PS51257">
    <property type="entry name" value="PROKAR_LIPOPROTEIN"/>
    <property type="match status" value="1"/>
</dbReference>
<accession>A0A0A2G349</accession>
<feature type="chain" id="PRO_5001986960" description="Lipoprotein" evidence="1">
    <location>
        <begin position="23"/>
        <end position="263"/>
    </location>
</feature>
<keyword evidence="1" id="KW-0732">Signal</keyword>
<reference evidence="2 3" key="1">
    <citation type="submission" date="2014-08" db="EMBL/GenBank/DDBJ databases">
        <title>Porphyromonas gingivicanis strain:COT-022_OH1391 Genome sequencing.</title>
        <authorList>
            <person name="Wallis C."/>
            <person name="Deusch O."/>
            <person name="O'Flynn C."/>
            <person name="Davis I."/>
            <person name="Jospin G."/>
            <person name="Darling A.E."/>
            <person name="Coil D.A."/>
            <person name="Alexiev A."/>
            <person name="Horsfall A."/>
            <person name="Kirkwood N."/>
            <person name="Harris S."/>
            <person name="Eisen J.A."/>
        </authorList>
    </citation>
    <scope>NUCLEOTIDE SEQUENCE [LARGE SCALE GENOMIC DNA]</scope>
    <source>
        <strain evidence="3">COT-022 OH1391</strain>
    </source>
</reference>
<proteinExistence type="predicted"/>
<gene>
    <name evidence="2" type="ORF">HQ36_05490</name>
</gene>
<keyword evidence="3" id="KW-1185">Reference proteome</keyword>